<dbReference type="AlphaFoldDB" id="A0A9Q3QMM5"/>
<feature type="region of interest" description="Disordered" evidence="1">
    <location>
        <begin position="556"/>
        <end position="579"/>
    </location>
</feature>
<evidence type="ECO:0000256" key="1">
    <source>
        <dbReference type="SAM" id="MobiDB-lite"/>
    </source>
</evidence>
<sequence>MTDSIESFSGGPRAEALCLPGNPCQDVDEPLPLPGVVIFVHGVNSMGEWFDTAEEGLCKGLNARLQREDDHVFRVKGSGQLRPVTYMSELTEDGYIQRDLKSATFVKDAGYSPVIRFRWGYKSSVDELNAVGGNILLDEKNAWGGGPFVNGCSALPDMFNKGTDAELVFGALSLTHLQTSDRQVYSAPARHYQAFAAWRLAKLVSRIREVHRTLKRDGVTDKDCPITVVCHSQGNMIGIGSAYFGAHHAEFNGEGKCNGVADNYVLACAPYSLRKSWIDNVSQYDSKNEAGRVTYEARAKGLRNFFDIVRGFGKERAQHYDADFVTQHAFNHKPRNGDAACTAEQDCKGRDTRARVFLYCSPHDRVISVAAVRGMGWLGLNKEDVEATGADGVLYQRVWAEAKPGVPYKVGGTPGTDYHYWNDTIGANPETSIFWTPDSERVSVQFKKIWGDDRKGFWGKFFGSTIGIFMGAGAVIANQVSNVAKVNGVPDKDWAVRVNAPAISSGGIVPRAVYLARSDGSTLPTEQCYVDGVHTLGPFNVHYESARDALNPARQVPQGTEDPYAHQRTTGHGSTASEAAMRYDQNAGIRQRARRNAYDERGQLQSGATFDKNDIALMNDENHHKIRGTEFGKFEEQARAAQLKEGDRQQPTNHSTILTNPAHSEHVLAYDVDVGLCLFNANHMAQFRRMADWRWCEPQSEGGEVYPAGREPAKDIEFEYYNSEKATYDSKKLEDHDMFVEAKGGVTAIGIPGERNPGRMYSYHTPDDTGTPYA</sequence>
<proteinExistence type="predicted"/>
<reference evidence="3" key="1">
    <citation type="submission" date="2018-06" db="EMBL/GenBank/DDBJ databases">
        <authorList>
            <person name="O'Rourke A."/>
        </authorList>
    </citation>
    <scope>NUCLEOTIDE SEQUENCE</scope>
    <source>
        <strain evidence="3">132550021-3</strain>
    </source>
</reference>
<name>A0A9Q3QMM5_RALPI</name>
<feature type="compositionally biased region" description="Polar residues" evidence="1">
    <location>
        <begin position="567"/>
        <end position="577"/>
    </location>
</feature>
<dbReference type="Pfam" id="PF24322">
    <property type="entry name" value="Tle3"/>
    <property type="match status" value="1"/>
</dbReference>
<feature type="domain" description="T6SS Tle3 phospholipase effector alpha/beta" evidence="2">
    <location>
        <begin position="33"/>
        <end position="380"/>
    </location>
</feature>
<dbReference type="EMBL" id="QGBI01000016">
    <property type="protein sequence ID" value="MBX3891652.1"/>
    <property type="molecule type" value="Genomic_DNA"/>
</dbReference>
<evidence type="ECO:0000313" key="4">
    <source>
        <dbReference type="Proteomes" id="UP001199322"/>
    </source>
</evidence>
<dbReference type="RefSeq" id="WP_116576542.1">
    <property type="nucleotide sequence ID" value="NZ_JACBXL010000013.1"/>
</dbReference>
<gene>
    <name evidence="3" type="ORF">DEE74_17450</name>
</gene>
<comment type="caution">
    <text evidence="3">The sequence shown here is derived from an EMBL/GenBank/DDBJ whole genome shotgun (WGS) entry which is preliminary data.</text>
</comment>
<protein>
    <submittedName>
        <fullName evidence="3">DUF3274 domain-containing protein</fullName>
    </submittedName>
</protein>
<dbReference type="Proteomes" id="UP001199322">
    <property type="component" value="Unassembled WGS sequence"/>
</dbReference>
<organism evidence="3 4">
    <name type="scientific">Ralstonia pickettii</name>
    <name type="common">Burkholderia pickettii</name>
    <dbReference type="NCBI Taxonomy" id="329"/>
    <lineage>
        <taxon>Bacteria</taxon>
        <taxon>Pseudomonadati</taxon>
        <taxon>Pseudomonadota</taxon>
        <taxon>Betaproteobacteria</taxon>
        <taxon>Burkholderiales</taxon>
        <taxon>Burkholderiaceae</taxon>
        <taxon>Ralstonia</taxon>
    </lineage>
</organism>
<accession>A0A9Q3QMM5</accession>
<evidence type="ECO:0000259" key="2">
    <source>
        <dbReference type="Pfam" id="PF24322"/>
    </source>
</evidence>
<dbReference type="InterPro" id="IPR056221">
    <property type="entry name" value="Tle3_ab_dom"/>
</dbReference>
<evidence type="ECO:0000313" key="3">
    <source>
        <dbReference type="EMBL" id="MBX3891652.1"/>
    </source>
</evidence>